<evidence type="ECO:0000313" key="1">
    <source>
        <dbReference type="EMBL" id="MPM86438.1"/>
    </source>
</evidence>
<dbReference type="EMBL" id="VSSQ01034478">
    <property type="protein sequence ID" value="MPM86438.1"/>
    <property type="molecule type" value="Genomic_DNA"/>
</dbReference>
<proteinExistence type="predicted"/>
<organism evidence="1">
    <name type="scientific">bioreactor metagenome</name>
    <dbReference type="NCBI Taxonomy" id="1076179"/>
    <lineage>
        <taxon>unclassified sequences</taxon>
        <taxon>metagenomes</taxon>
        <taxon>ecological metagenomes</taxon>
    </lineage>
</organism>
<sequence length="108" mass="12989">MLSKELQFEDKKLILEKLSECYLKSSRRVQIYKFQGINEESAQYKGDLAVLQMIEISLEACSKNTQMIIKNEYFTYKQHDWYLDYYSKSSFYRLKKLAIIEFIDCLNI</sequence>
<gene>
    <name evidence="1" type="ORF">SDC9_133527</name>
</gene>
<accession>A0A645DBN9</accession>
<comment type="caution">
    <text evidence="1">The sequence shown here is derived from an EMBL/GenBank/DDBJ whole genome shotgun (WGS) entry which is preliminary data.</text>
</comment>
<reference evidence="1" key="1">
    <citation type="submission" date="2019-08" db="EMBL/GenBank/DDBJ databases">
        <authorList>
            <person name="Kucharzyk K."/>
            <person name="Murdoch R.W."/>
            <person name="Higgins S."/>
            <person name="Loffler F."/>
        </authorList>
    </citation>
    <scope>NUCLEOTIDE SEQUENCE</scope>
</reference>
<protein>
    <submittedName>
        <fullName evidence="1">Uncharacterized protein</fullName>
    </submittedName>
</protein>
<dbReference type="NCBIfam" id="NF045770">
    <property type="entry name" value="MPN403_MG284_C"/>
    <property type="match status" value="1"/>
</dbReference>
<name>A0A645DBN9_9ZZZZ</name>
<dbReference type="AlphaFoldDB" id="A0A645DBN9"/>
<dbReference type="InterPro" id="IPR058231">
    <property type="entry name" value="MG284-like_C"/>
</dbReference>